<protein>
    <submittedName>
        <fullName evidence="2">Uncharacterized protein</fullName>
    </submittedName>
</protein>
<dbReference type="AlphaFoldDB" id="A0ABD3WTK5"/>
<keyword evidence="3" id="KW-1185">Reference proteome</keyword>
<evidence type="ECO:0000313" key="2">
    <source>
        <dbReference type="EMBL" id="KAL3876701.1"/>
    </source>
</evidence>
<feature type="non-terminal residue" evidence="2">
    <location>
        <position position="50"/>
    </location>
</feature>
<feature type="chain" id="PRO_5044865596" evidence="1">
    <location>
        <begin position="18"/>
        <end position="50"/>
    </location>
</feature>
<feature type="signal peptide" evidence="1">
    <location>
        <begin position="1"/>
        <end position="17"/>
    </location>
</feature>
<sequence>MHVFYACLLIPSSYLTGVPLVVSGLGDFSFPSSPQIALTSTSGFFAKLIG</sequence>
<proteinExistence type="predicted"/>
<gene>
    <name evidence="2" type="ORF">ACJMK2_034504</name>
</gene>
<accession>A0ABD3WTK5</accession>
<reference evidence="2 3" key="1">
    <citation type="submission" date="2024-11" db="EMBL/GenBank/DDBJ databases">
        <title>Chromosome-level genome assembly of the freshwater bivalve Anodonta woodiana.</title>
        <authorList>
            <person name="Chen X."/>
        </authorList>
    </citation>
    <scope>NUCLEOTIDE SEQUENCE [LARGE SCALE GENOMIC DNA]</scope>
    <source>
        <strain evidence="2">MN2024</strain>
        <tissue evidence="2">Gills</tissue>
    </source>
</reference>
<comment type="caution">
    <text evidence="2">The sequence shown here is derived from an EMBL/GenBank/DDBJ whole genome shotgun (WGS) entry which is preliminary data.</text>
</comment>
<evidence type="ECO:0000313" key="3">
    <source>
        <dbReference type="Proteomes" id="UP001634394"/>
    </source>
</evidence>
<evidence type="ECO:0000256" key="1">
    <source>
        <dbReference type="SAM" id="SignalP"/>
    </source>
</evidence>
<keyword evidence="1" id="KW-0732">Signal</keyword>
<dbReference type="EMBL" id="JBJQND010000005">
    <property type="protein sequence ID" value="KAL3876701.1"/>
    <property type="molecule type" value="Genomic_DNA"/>
</dbReference>
<organism evidence="2 3">
    <name type="scientific">Sinanodonta woodiana</name>
    <name type="common">Chinese pond mussel</name>
    <name type="synonym">Anodonta woodiana</name>
    <dbReference type="NCBI Taxonomy" id="1069815"/>
    <lineage>
        <taxon>Eukaryota</taxon>
        <taxon>Metazoa</taxon>
        <taxon>Spiralia</taxon>
        <taxon>Lophotrochozoa</taxon>
        <taxon>Mollusca</taxon>
        <taxon>Bivalvia</taxon>
        <taxon>Autobranchia</taxon>
        <taxon>Heteroconchia</taxon>
        <taxon>Palaeoheterodonta</taxon>
        <taxon>Unionida</taxon>
        <taxon>Unionoidea</taxon>
        <taxon>Unionidae</taxon>
        <taxon>Unioninae</taxon>
        <taxon>Sinanodonta</taxon>
    </lineage>
</organism>
<name>A0ABD3WTK5_SINWO</name>
<dbReference type="Proteomes" id="UP001634394">
    <property type="component" value="Unassembled WGS sequence"/>
</dbReference>